<comment type="similarity">
    <text evidence="2 9">Belongs to the 2-oxoacid dehydrogenase family.</text>
</comment>
<dbReference type="GeneID" id="66608950"/>
<dbReference type="InterPro" id="IPR050743">
    <property type="entry name" value="2-oxoacid_DH_E2_comp"/>
</dbReference>
<evidence type="ECO:0000256" key="7">
    <source>
        <dbReference type="ARBA" id="ARBA00025211"/>
    </source>
</evidence>
<comment type="cofactor">
    <cofactor evidence="1 9">
        <name>(R)-lipoate</name>
        <dbReference type="ChEBI" id="CHEBI:83088"/>
    </cofactor>
</comment>
<dbReference type="InterPro" id="IPR003016">
    <property type="entry name" value="2-oxoA_DH_lipoyl-BS"/>
</dbReference>
<dbReference type="PaxDb" id="722438-MPNE_0453"/>
<gene>
    <name evidence="12" type="ordered locus">MPNE_0453</name>
</gene>
<feature type="region of interest" description="Disordered" evidence="10">
    <location>
        <begin position="143"/>
        <end position="172"/>
    </location>
</feature>
<dbReference type="GO" id="GO:0031405">
    <property type="term" value="F:lipoic acid binding"/>
    <property type="evidence" value="ECO:0007669"/>
    <property type="project" value="TreeGrafter"/>
</dbReference>
<dbReference type="InterPro" id="IPR001078">
    <property type="entry name" value="2-oxoacid_DH_actylTfrase"/>
</dbReference>
<evidence type="ECO:0000256" key="1">
    <source>
        <dbReference type="ARBA" id="ARBA00001938"/>
    </source>
</evidence>
<dbReference type="FunFam" id="2.40.50.100:FF:000114">
    <property type="entry name" value="Dihydrolipoamide acetyltransferase component of pyruvate dehydrogenase complex"/>
    <property type="match status" value="1"/>
</dbReference>
<feature type="compositionally biased region" description="Pro residues" evidence="10">
    <location>
        <begin position="143"/>
        <end position="162"/>
    </location>
</feature>
<dbReference type="EC" id="2.3.1.-" evidence="9"/>
<dbReference type="SMR" id="A0A0H3DQ17"/>
<protein>
    <recommendedName>
        <fullName evidence="9">Dihydrolipoamide acetyltransferase component of pyruvate dehydrogenase complex</fullName>
        <ecNumber evidence="9">2.3.1.-</ecNumber>
    </recommendedName>
</protein>
<keyword evidence="12" id="KW-0670">Pyruvate</keyword>
<dbReference type="Gene3D" id="3.30.559.10">
    <property type="entry name" value="Chloramphenicol acetyltransferase-like domain"/>
    <property type="match status" value="1"/>
</dbReference>
<evidence type="ECO:0000256" key="3">
    <source>
        <dbReference type="ARBA" id="ARBA00011484"/>
    </source>
</evidence>
<evidence type="ECO:0000313" key="12">
    <source>
        <dbReference type="EMBL" id="ADK87254.1"/>
    </source>
</evidence>
<keyword evidence="5 9" id="KW-0450">Lipoyl</keyword>
<sequence>MANEFKFTDVGEGLHEGKVTEILKKVGDTIKVDEALFVVETDKVTTELPSPYAGVITAITTNVGDVVHIGQVMAVIDDGAGAAAPAAPQPVSAPAPAPTPTFTPTPAPVTTEPVVEEAGASVVGEIKVSNSVFPIFGVQPSAPQPTPAPVVQPTSAPTPTPAPASAAAPSGEETIAITTMRKAIAEAMVKSHENIPATILTFYVNATKLKQYRESVNGLALSKYNMKISFFAFFVKAIVNALKKFPVFNGRYDKERNLIVLNKDVNVGIAVDTPDGLIVPNIKQAQTKSVVDIAKDIVDLANRARSKQIKLPDLSKGTISVTNFGSLGAAFGTPIIKHPEMCIVATGNMEERVVRAEGGVAVHTILPLTIAADHRWVDGADVGRFGKEIAKQIEELIDLEVA</sequence>
<accession>A0A0H3DQ17</accession>
<dbReference type="InterPro" id="IPR011053">
    <property type="entry name" value="Single_hybrid_motif"/>
</dbReference>
<dbReference type="eggNOG" id="COG0508">
    <property type="taxonomic scope" value="Bacteria"/>
</dbReference>
<dbReference type="PATRIC" id="fig|722438.3.peg.437"/>
<dbReference type="Pfam" id="PF00198">
    <property type="entry name" value="2-oxoacid_dh"/>
    <property type="match status" value="1"/>
</dbReference>
<evidence type="ECO:0000256" key="8">
    <source>
        <dbReference type="ARBA" id="ARBA00048370"/>
    </source>
</evidence>
<dbReference type="Gene3D" id="2.40.50.100">
    <property type="match status" value="1"/>
</dbReference>
<evidence type="ECO:0000256" key="4">
    <source>
        <dbReference type="ARBA" id="ARBA00022679"/>
    </source>
</evidence>
<evidence type="ECO:0000256" key="9">
    <source>
        <dbReference type="RuleBase" id="RU003423"/>
    </source>
</evidence>
<proteinExistence type="inferred from homology"/>
<evidence type="ECO:0000256" key="5">
    <source>
        <dbReference type="ARBA" id="ARBA00022823"/>
    </source>
</evidence>
<dbReference type="KEGG" id="mpj:MPNE_0453"/>
<dbReference type="PROSITE" id="PS50968">
    <property type="entry name" value="BIOTINYL_LIPOYL"/>
    <property type="match status" value="1"/>
</dbReference>
<dbReference type="SUPFAM" id="SSF52777">
    <property type="entry name" value="CoA-dependent acyltransferases"/>
    <property type="match status" value="1"/>
</dbReference>
<dbReference type="PROSITE" id="PS00189">
    <property type="entry name" value="LIPOYL"/>
    <property type="match status" value="1"/>
</dbReference>
<dbReference type="InterPro" id="IPR000089">
    <property type="entry name" value="Biotin_lipoyl"/>
</dbReference>
<keyword evidence="6 9" id="KW-0012">Acyltransferase</keyword>
<dbReference type="CDD" id="cd06849">
    <property type="entry name" value="lipoyl_domain"/>
    <property type="match status" value="1"/>
</dbReference>
<comment type="subunit">
    <text evidence="3">Forms a 24-polypeptide structural core with octahedral symmetry.</text>
</comment>
<feature type="region of interest" description="Disordered" evidence="10">
    <location>
        <begin position="82"/>
        <end position="110"/>
    </location>
</feature>
<dbReference type="FunFam" id="3.30.559.10:FF:000117">
    <property type="entry name" value="Dihydrolipoyllysine-residue acetyltransferase component of pyruvate dehydrogenase complex"/>
    <property type="match status" value="1"/>
</dbReference>
<dbReference type="AlphaFoldDB" id="A0A0H3DQ17"/>
<evidence type="ECO:0000313" key="13">
    <source>
        <dbReference type="Proteomes" id="UP000007756"/>
    </source>
</evidence>
<dbReference type="PANTHER" id="PTHR43178:SF5">
    <property type="entry name" value="LIPOAMIDE ACYLTRANSFERASE COMPONENT OF BRANCHED-CHAIN ALPHA-KETO ACID DEHYDROGENASE COMPLEX, MITOCHONDRIAL"/>
    <property type="match status" value="1"/>
</dbReference>
<dbReference type="InterPro" id="IPR023213">
    <property type="entry name" value="CAT-like_dom_sf"/>
</dbReference>
<dbReference type="RefSeq" id="WP_010874747.1">
    <property type="nucleotide sequence ID" value="NZ_CP010546.1"/>
</dbReference>
<dbReference type="GO" id="GO:0004742">
    <property type="term" value="F:dihydrolipoyllysine-residue acetyltransferase activity"/>
    <property type="evidence" value="ECO:0007669"/>
    <property type="project" value="UniProtKB-EC"/>
</dbReference>
<evidence type="ECO:0000256" key="2">
    <source>
        <dbReference type="ARBA" id="ARBA00007317"/>
    </source>
</evidence>
<name>A0A0H3DQ17_MYCPB</name>
<dbReference type="SUPFAM" id="SSF51230">
    <property type="entry name" value="Single hybrid motif"/>
    <property type="match status" value="1"/>
</dbReference>
<dbReference type="Pfam" id="PF00364">
    <property type="entry name" value="Biotin_lipoyl"/>
    <property type="match status" value="1"/>
</dbReference>
<evidence type="ECO:0000259" key="11">
    <source>
        <dbReference type="PROSITE" id="PS50968"/>
    </source>
</evidence>
<comment type="catalytic activity">
    <reaction evidence="8">
        <text>N(6)-[(R)-dihydrolipoyl]-L-lysyl-[protein] + acetyl-CoA = N(6)-[(R)-S(8)-acetyldihydrolipoyl]-L-lysyl-[protein] + CoA</text>
        <dbReference type="Rhea" id="RHEA:17017"/>
        <dbReference type="Rhea" id="RHEA-COMP:10475"/>
        <dbReference type="Rhea" id="RHEA-COMP:10478"/>
        <dbReference type="ChEBI" id="CHEBI:57287"/>
        <dbReference type="ChEBI" id="CHEBI:57288"/>
        <dbReference type="ChEBI" id="CHEBI:83100"/>
        <dbReference type="ChEBI" id="CHEBI:83111"/>
        <dbReference type="EC" id="2.3.1.12"/>
    </reaction>
</comment>
<dbReference type="GO" id="GO:0005737">
    <property type="term" value="C:cytoplasm"/>
    <property type="evidence" value="ECO:0007669"/>
    <property type="project" value="TreeGrafter"/>
</dbReference>
<comment type="function">
    <text evidence="7">The pyruvate dehydrogenase complex catalyzes the overall conversion of pyruvate to acetyl-CoA and CO(2). It contains multiple copies of three enzymatic components: pyruvate dehydrogenase (E1), dihydrolipoamide acetyltransferase (E2) and lipoamide dehydrogenase (E3).</text>
</comment>
<reference evidence="12 13" key="1">
    <citation type="journal article" date="2010" name="Appl. Environ. Microbiol.">
        <title>Targeted chromosomal knockouts in Mycoplasma pneumoniae.</title>
        <authorList>
            <person name="Krishnakumar R."/>
            <person name="Assad-Garcia N."/>
            <person name="Benders G.A."/>
            <person name="Phan Q."/>
            <person name="Montague M.G."/>
            <person name="Glass J.I."/>
        </authorList>
    </citation>
    <scope>NUCLEOTIDE SEQUENCE [LARGE SCALE GENOMIC DNA]</scope>
    <source>
        <strain evidence="13">ATCC 15531 / DSM 22911 / NBRC 14401 / NCTC 10119 / FH</strain>
    </source>
</reference>
<feature type="domain" description="Lipoyl-binding" evidence="11">
    <location>
        <begin position="2"/>
        <end position="77"/>
    </location>
</feature>
<keyword evidence="4 9" id="KW-0808">Transferase</keyword>
<evidence type="ECO:0000256" key="10">
    <source>
        <dbReference type="SAM" id="MobiDB-lite"/>
    </source>
</evidence>
<evidence type="ECO:0000256" key="6">
    <source>
        <dbReference type="ARBA" id="ARBA00023315"/>
    </source>
</evidence>
<feature type="compositionally biased region" description="Pro residues" evidence="10">
    <location>
        <begin position="87"/>
        <end position="107"/>
    </location>
</feature>
<dbReference type="HOGENOM" id="CLU_016733_10_0_14"/>
<dbReference type="EMBL" id="CP002077">
    <property type="protein sequence ID" value="ADK87254.1"/>
    <property type="molecule type" value="Genomic_DNA"/>
</dbReference>
<organism evidence="12 13">
    <name type="scientific">Mycoplasmoides pneumoniae (strain ATCC 15531 / DSM 23978 / CIP 103766 / NBRC 14401 / NCTC 10119 / FH)</name>
    <name type="common">Mycoplasma pneumoniae</name>
    <dbReference type="NCBI Taxonomy" id="722438"/>
    <lineage>
        <taxon>Bacteria</taxon>
        <taxon>Bacillati</taxon>
        <taxon>Mycoplasmatota</taxon>
        <taxon>Mycoplasmoidales</taxon>
        <taxon>Mycoplasmoidaceae</taxon>
        <taxon>Mycoplasmoides</taxon>
    </lineage>
</organism>
<dbReference type="PANTHER" id="PTHR43178">
    <property type="entry name" value="DIHYDROLIPOAMIDE ACETYLTRANSFERASE COMPONENT OF PYRUVATE DEHYDROGENASE COMPLEX"/>
    <property type="match status" value="1"/>
</dbReference>
<dbReference type="STRING" id="722438.F539_02190"/>
<dbReference type="Proteomes" id="UP000007756">
    <property type="component" value="Chromosome"/>
</dbReference>